<dbReference type="EMBL" id="AVPF01000001">
    <property type="protein sequence ID" value="KGX91908.1"/>
    <property type="molecule type" value="Genomic_DNA"/>
</dbReference>
<proteinExistence type="predicted"/>
<dbReference type="Pfam" id="PF00583">
    <property type="entry name" value="Acetyltransf_1"/>
    <property type="match status" value="1"/>
</dbReference>
<dbReference type="CDD" id="cd04301">
    <property type="entry name" value="NAT_SF"/>
    <property type="match status" value="1"/>
</dbReference>
<gene>
    <name evidence="2" type="ORF">N783_00950</name>
</gene>
<dbReference type="SUPFAM" id="SSF55729">
    <property type="entry name" value="Acyl-CoA N-acyltransferases (Nat)"/>
    <property type="match status" value="1"/>
</dbReference>
<dbReference type="PROSITE" id="PS51186">
    <property type="entry name" value="GNAT"/>
    <property type="match status" value="1"/>
</dbReference>
<dbReference type="Gene3D" id="3.40.630.30">
    <property type="match status" value="1"/>
</dbReference>
<reference evidence="2 3" key="1">
    <citation type="submission" date="2013-08" db="EMBL/GenBank/DDBJ databases">
        <authorList>
            <person name="Huang J."/>
            <person name="Wang G."/>
        </authorList>
    </citation>
    <scope>NUCLEOTIDE SEQUENCE [LARGE SCALE GENOMIC DNA]</scope>
    <source>
        <strain evidence="2 3">BH030004</strain>
    </source>
</reference>
<accession>A0A0A5GL16</accession>
<evidence type="ECO:0000259" key="1">
    <source>
        <dbReference type="PROSITE" id="PS51186"/>
    </source>
</evidence>
<dbReference type="AlphaFoldDB" id="A0A0A5GL16"/>
<dbReference type="Proteomes" id="UP000030403">
    <property type="component" value="Unassembled WGS sequence"/>
</dbReference>
<sequence length="253" mass="29359">MIKKLTPLHKNELNTLIEQDLIHNLQFIEYYPFLDNHDPRFGFYGYFENQELVGALYFSPFNMGITVKDGFNPVPFKEKLSTLPSKFLYGKKNILQSVSPLPNRKDHPYSYGKLPIGKVADDVPQKVVQATQQDFLPLLEFYEGKNIQLEMEEILPHLIDRGLVFIVKDGQKVISSALAHSTTKDFCLIGAVYTDPDYQGQRLAYYSVLALTQHLHHQGITPYLFFEDHLPHLHRFYGKFGYEKEADYLMLHE</sequence>
<dbReference type="InterPro" id="IPR000182">
    <property type="entry name" value="GNAT_dom"/>
</dbReference>
<protein>
    <recommendedName>
        <fullName evidence="1">N-acetyltransferase domain-containing protein</fullName>
    </recommendedName>
</protein>
<comment type="caution">
    <text evidence="2">The sequence shown here is derived from an EMBL/GenBank/DDBJ whole genome shotgun (WGS) entry which is preliminary data.</text>
</comment>
<dbReference type="STRING" id="1385511.GCA_000425225_00066"/>
<name>A0A0A5GL16_9BACI</name>
<keyword evidence="3" id="KW-1185">Reference proteome</keyword>
<dbReference type="GO" id="GO:0016747">
    <property type="term" value="F:acyltransferase activity, transferring groups other than amino-acyl groups"/>
    <property type="evidence" value="ECO:0007669"/>
    <property type="project" value="InterPro"/>
</dbReference>
<dbReference type="InterPro" id="IPR016181">
    <property type="entry name" value="Acyl_CoA_acyltransferase"/>
</dbReference>
<evidence type="ECO:0000313" key="2">
    <source>
        <dbReference type="EMBL" id="KGX91908.1"/>
    </source>
</evidence>
<evidence type="ECO:0000313" key="3">
    <source>
        <dbReference type="Proteomes" id="UP000030403"/>
    </source>
</evidence>
<feature type="domain" description="N-acetyltransferase" evidence="1">
    <location>
        <begin position="125"/>
        <end position="253"/>
    </location>
</feature>
<dbReference type="RefSeq" id="WP_027445156.1">
    <property type="nucleotide sequence ID" value="NZ_AULJ01000001.1"/>
</dbReference>
<organism evidence="2 3">
    <name type="scientific">Pontibacillus marinus BH030004 = DSM 16465</name>
    <dbReference type="NCBI Taxonomy" id="1385511"/>
    <lineage>
        <taxon>Bacteria</taxon>
        <taxon>Bacillati</taxon>
        <taxon>Bacillota</taxon>
        <taxon>Bacilli</taxon>
        <taxon>Bacillales</taxon>
        <taxon>Bacillaceae</taxon>
        <taxon>Pontibacillus</taxon>
    </lineage>
</organism>